<comment type="caution">
    <text evidence="2">The sequence shown here is derived from an EMBL/GenBank/DDBJ whole genome shotgun (WGS) entry which is preliminary data.</text>
</comment>
<dbReference type="EMBL" id="VIOS01000112">
    <property type="protein sequence ID" value="TQP09398.1"/>
    <property type="molecule type" value="Genomic_DNA"/>
</dbReference>
<dbReference type="RefSeq" id="WP_142565501.1">
    <property type="nucleotide sequence ID" value="NZ_VIOI01000067.1"/>
</dbReference>
<keyword evidence="1" id="KW-1133">Transmembrane helix</keyword>
<organism evidence="2 3">
    <name type="scientific">Vibrio cholerae</name>
    <dbReference type="NCBI Taxonomy" id="666"/>
    <lineage>
        <taxon>Bacteria</taxon>
        <taxon>Pseudomonadati</taxon>
        <taxon>Pseudomonadota</taxon>
        <taxon>Gammaproteobacteria</taxon>
        <taxon>Vibrionales</taxon>
        <taxon>Vibrionaceae</taxon>
        <taxon>Vibrio</taxon>
    </lineage>
</organism>
<sequence length="171" mass="19543">MTVEKINVALSATTDWPTVLVTGAIGIGSIMTSIVVAWITHNNQMVQNKSKVAELRQRWLEALRQEVAEYSSLCLIIGAHYHLNDKFFKTQECSELFRELYTSHSNLVLMMEQNKDYTLIIRSIMDDIRQSLGSQDPNKMRDLNAMVGALNEQANSLLEKAWKDIKRDLLK</sequence>
<evidence type="ECO:0000313" key="2">
    <source>
        <dbReference type="EMBL" id="TQP09398.1"/>
    </source>
</evidence>
<keyword evidence="1" id="KW-0472">Membrane</keyword>
<evidence type="ECO:0000256" key="1">
    <source>
        <dbReference type="SAM" id="Phobius"/>
    </source>
</evidence>
<keyword evidence="1" id="KW-0812">Transmembrane</keyword>
<evidence type="ECO:0000313" key="3">
    <source>
        <dbReference type="Proteomes" id="UP000319979"/>
    </source>
</evidence>
<feature type="transmembrane region" description="Helical" evidence="1">
    <location>
        <begin position="20"/>
        <end position="40"/>
    </location>
</feature>
<dbReference type="Proteomes" id="UP000319979">
    <property type="component" value="Unassembled WGS sequence"/>
</dbReference>
<proteinExistence type="predicted"/>
<name>A0A543XV03_VIBCL</name>
<gene>
    <name evidence="2" type="ORF">FLM02_17385</name>
</gene>
<reference evidence="2 3" key="1">
    <citation type="submission" date="2019-07" db="EMBL/GenBank/DDBJ databases">
        <title>Phenotypic and genotypic antimicrobial resistance traits of Vibrio cholerae non-O1/non-O139 isolated from a large Austrian lake frequently associated with cases of infection.</title>
        <authorList>
            <person name="Lepuschitz S."/>
            <person name="Baron S."/>
            <person name="Larvor E."/>
            <person name="Granier S."/>
            <person name="Pretzer C."/>
            <person name="Mach R.L."/>
            <person name="Farnleitner A.H."/>
            <person name="Ruppitsch W."/>
            <person name="Pleininger S."/>
            <person name="Indra A."/>
            <person name="Kirschner A.K.T."/>
        </authorList>
    </citation>
    <scope>NUCLEOTIDE SEQUENCE [LARGE SCALE GENOMIC DNA]</scope>
    <source>
        <strain evidence="2 3">A12JL36W90</strain>
    </source>
</reference>
<protein>
    <submittedName>
        <fullName evidence="2">Uncharacterized protein</fullName>
    </submittedName>
</protein>
<accession>A0A543XV03</accession>
<dbReference type="AlphaFoldDB" id="A0A543XV03"/>